<protein>
    <recommendedName>
        <fullName evidence="3">DUF1699 family protein</fullName>
    </recommendedName>
</protein>
<evidence type="ECO:0008006" key="3">
    <source>
        <dbReference type="Google" id="ProtNLM"/>
    </source>
</evidence>
<sequence>MRIRVISSTDEFESLKQTENIIHLAFRPSNTDIFSIVTKCPQLKAIQIPPSYKKTISKTTITFLEMQGIKLLEGDVWGHRKDLNEYSEVSPNIYDRINELRQKGMSDSDIAEKMSRETRLNSDFVSFLLTYNN</sequence>
<keyword evidence="1" id="KW-0614">Plasmid</keyword>
<organism evidence="1 2">
    <name type="scientific">Methanomethylovorans hollandica (strain DSM 15978 / NBRC 107637 / DMS1)</name>
    <dbReference type="NCBI Taxonomy" id="867904"/>
    <lineage>
        <taxon>Archaea</taxon>
        <taxon>Methanobacteriati</taxon>
        <taxon>Methanobacteriota</taxon>
        <taxon>Stenosarchaea group</taxon>
        <taxon>Methanomicrobia</taxon>
        <taxon>Methanosarcinales</taxon>
        <taxon>Methanosarcinaceae</taxon>
        <taxon>Methanomethylovorans</taxon>
    </lineage>
</organism>
<evidence type="ECO:0000313" key="1">
    <source>
        <dbReference type="EMBL" id="AGB50673.1"/>
    </source>
</evidence>
<gene>
    <name evidence="1" type="ordered locus">Metho_2534</name>
</gene>
<dbReference type="RefSeq" id="WP_015313805.1">
    <property type="nucleotide sequence ID" value="NC_019972.1"/>
</dbReference>
<geneLocation type="plasmid" evidence="1 2">
    <name>pMETHO01</name>
</geneLocation>
<accession>L0L2M8</accession>
<dbReference type="GeneID" id="14401496"/>
<dbReference type="HOGENOM" id="CLU_152347_0_0_2"/>
<reference evidence="2" key="1">
    <citation type="submission" date="2012-02" db="EMBL/GenBank/DDBJ databases">
        <title>Complete sequence of plasmid of Methanomethylovorans hollandica DSM 15978.</title>
        <authorList>
            <person name="Lucas S."/>
            <person name="Copeland A."/>
            <person name="Lapidus A."/>
            <person name="Glavina del Rio T."/>
            <person name="Dalin E."/>
            <person name="Tice H."/>
            <person name="Bruce D."/>
            <person name="Goodwin L."/>
            <person name="Pitluck S."/>
            <person name="Peters L."/>
            <person name="Mikhailova N."/>
            <person name="Held B."/>
            <person name="Kyrpides N."/>
            <person name="Mavromatis K."/>
            <person name="Ivanova N."/>
            <person name="Brettin T."/>
            <person name="Detter J.C."/>
            <person name="Han C."/>
            <person name="Larimer F."/>
            <person name="Land M."/>
            <person name="Hauser L."/>
            <person name="Markowitz V."/>
            <person name="Cheng J.-F."/>
            <person name="Hugenholtz P."/>
            <person name="Woyke T."/>
            <person name="Wu D."/>
            <person name="Spring S."/>
            <person name="Schroeder M."/>
            <person name="Brambilla E."/>
            <person name="Klenk H.-P."/>
            <person name="Eisen J.A."/>
        </authorList>
    </citation>
    <scope>NUCLEOTIDE SEQUENCE [LARGE SCALE GENOMIC DNA]</scope>
    <source>
        <strain evidence="2">DSM 15978 / NBRC 107637 / DMS1</strain>
        <plasmid evidence="2">Plasmid pMETHO01</plasmid>
    </source>
</reference>
<dbReference type="KEGG" id="mhz:Metho_2534"/>
<proteinExistence type="predicted"/>
<evidence type="ECO:0000313" key="2">
    <source>
        <dbReference type="Proteomes" id="UP000010866"/>
    </source>
</evidence>
<dbReference type="Pfam" id="PF08004">
    <property type="entry name" value="DUF1699"/>
    <property type="match status" value="1"/>
</dbReference>
<name>L0L2M8_METHD</name>
<keyword evidence="2" id="KW-1185">Reference proteome</keyword>
<dbReference type="EMBL" id="CP003363">
    <property type="protein sequence ID" value="AGB50673.1"/>
    <property type="molecule type" value="Genomic_DNA"/>
</dbReference>
<dbReference type="Proteomes" id="UP000010866">
    <property type="component" value="Plasmid pMETHO01"/>
</dbReference>
<dbReference type="InterPro" id="IPR012546">
    <property type="entry name" value="DUF1699"/>
</dbReference>
<dbReference type="AlphaFoldDB" id="L0L2M8"/>
<dbReference type="OrthoDB" id="144513at2157"/>